<dbReference type="EMBL" id="SLWV01000039">
    <property type="protein sequence ID" value="TCO68818.1"/>
    <property type="molecule type" value="Genomic_DNA"/>
</dbReference>
<feature type="domain" description="HTH merR-type" evidence="5">
    <location>
        <begin position="129"/>
        <end position="193"/>
    </location>
</feature>
<dbReference type="PROSITE" id="PS50937">
    <property type="entry name" value="HTH_MERR_2"/>
    <property type="match status" value="2"/>
</dbReference>
<accession>A0A4R2KFT1</accession>
<protein>
    <submittedName>
        <fullName evidence="6">DNA-binding transcriptional MerR regulator</fullName>
    </submittedName>
</protein>
<dbReference type="RefSeq" id="WP_132248028.1">
    <property type="nucleotide sequence ID" value="NZ_SLWV01000039.1"/>
</dbReference>
<dbReference type="GO" id="GO:0003700">
    <property type="term" value="F:DNA-binding transcription factor activity"/>
    <property type="evidence" value="ECO:0007669"/>
    <property type="project" value="InterPro"/>
</dbReference>
<dbReference type="InterPro" id="IPR000551">
    <property type="entry name" value="MerR-type_HTH_dom"/>
</dbReference>
<dbReference type="Gene3D" id="1.10.1660.10">
    <property type="match status" value="2"/>
</dbReference>
<dbReference type="Proteomes" id="UP000294919">
    <property type="component" value="Unassembled WGS sequence"/>
</dbReference>
<dbReference type="SMART" id="SM00422">
    <property type="entry name" value="HTH_MERR"/>
    <property type="match status" value="2"/>
</dbReference>
<evidence type="ECO:0000313" key="6">
    <source>
        <dbReference type="EMBL" id="TCO68818.1"/>
    </source>
</evidence>
<keyword evidence="1" id="KW-0678">Repressor</keyword>
<evidence type="ECO:0000259" key="5">
    <source>
        <dbReference type="PROSITE" id="PS50937"/>
    </source>
</evidence>
<dbReference type="InterPro" id="IPR047057">
    <property type="entry name" value="MerR_fam"/>
</dbReference>
<dbReference type="SUPFAM" id="SSF46955">
    <property type="entry name" value="Putative DNA-binding domain"/>
    <property type="match status" value="2"/>
</dbReference>
<dbReference type="GO" id="GO:0003677">
    <property type="term" value="F:DNA binding"/>
    <property type="evidence" value="ECO:0007669"/>
    <property type="project" value="UniProtKB-KW"/>
</dbReference>
<dbReference type="InterPro" id="IPR009061">
    <property type="entry name" value="DNA-bd_dom_put_sf"/>
</dbReference>
<evidence type="ECO:0000256" key="3">
    <source>
        <dbReference type="ARBA" id="ARBA00023125"/>
    </source>
</evidence>
<gene>
    <name evidence="6" type="ORF">EV214_13921</name>
</gene>
<evidence type="ECO:0000313" key="7">
    <source>
        <dbReference type="Proteomes" id="UP000294919"/>
    </source>
</evidence>
<dbReference type="OrthoDB" id="122388at2"/>
<keyword evidence="7" id="KW-1185">Reference proteome</keyword>
<evidence type="ECO:0000256" key="1">
    <source>
        <dbReference type="ARBA" id="ARBA00022491"/>
    </source>
</evidence>
<dbReference type="Pfam" id="PF00376">
    <property type="entry name" value="MerR"/>
    <property type="match status" value="1"/>
</dbReference>
<keyword evidence="4" id="KW-0804">Transcription</keyword>
<dbReference type="PANTHER" id="PTHR30204:SF69">
    <property type="entry name" value="MERR-FAMILY TRANSCRIPTIONAL REGULATOR"/>
    <property type="match status" value="1"/>
</dbReference>
<comment type="caution">
    <text evidence="6">The sequence shown here is derived from an EMBL/GenBank/DDBJ whole genome shotgun (WGS) entry which is preliminary data.</text>
</comment>
<dbReference type="AlphaFoldDB" id="A0A4R2KFT1"/>
<evidence type="ECO:0000256" key="4">
    <source>
        <dbReference type="ARBA" id="ARBA00023163"/>
    </source>
</evidence>
<dbReference type="PANTHER" id="PTHR30204">
    <property type="entry name" value="REDOX-CYCLING DRUG-SENSING TRANSCRIPTIONAL ACTIVATOR SOXR"/>
    <property type="match status" value="1"/>
</dbReference>
<organism evidence="6 7">
    <name type="scientific">Marinisporobacter balticus</name>
    <dbReference type="NCBI Taxonomy" id="2018667"/>
    <lineage>
        <taxon>Bacteria</taxon>
        <taxon>Bacillati</taxon>
        <taxon>Bacillota</taxon>
        <taxon>Clostridia</taxon>
        <taxon>Peptostreptococcales</taxon>
        <taxon>Thermotaleaceae</taxon>
        <taxon>Marinisporobacter</taxon>
    </lineage>
</organism>
<keyword evidence="3 6" id="KW-0238">DNA-binding</keyword>
<feature type="domain" description="HTH merR-type" evidence="5">
    <location>
        <begin position="1"/>
        <end position="46"/>
    </location>
</feature>
<reference evidence="6 7" key="1">
    <citation type="submission" date="2019-03" db="EMBL/GenBank/DDBJ databases">
        <title>Genomic Encyclopedia of Type Strains, Phase IV (KMG-IV): sequencing the most valuable type-strain genomes for metagenomic binning, comparative biology and taxonomic classification.</title>
        <authorList>
            <person name="Goeker M."/>
        </authorList>
    </citation>
    <scope>NUCLEOTIDE SEQUENCE [LARGE SCALE GENOMIC DNA]</scope>
    <source>
        <strain evidence="6 7">DSM 102940</strain>
    </source>
</reference>
<name>A0A4R2KFT1_9FIRM</name>
<sequence>MFYKTNDIARKTNIHPNTVRFYERIGLISPVPRGENGYRLFNNKHLYQVMILRCIFLDEWPGENIRKASVKLIDAMKSWEVEAARKYTEEYMKIIEIEYRKAIEAIRILKQWADRTVVEETGEIYSRAEAAAVVGATPEALRNWERNGLIDTPRVGKNKSRIYGRKEIERLSIIYMLRQARYSMSAIHRCLNKFDNGCSEEALEVLHNPNEEDIVWTGDRWLYTIQKTADKAEEIVRILDEIEG</sequence>
<dbReference type="CDD" id="cd00592">
    <property type="entry name" value="HTH_MerR-like"/>
    <property type="match status" value="1"/>
</dbReference>
<keyword evidence="2" id="KW-0805">Transcription regulation</keyword>
<proteinExistence type="predicted"/>
<dbReference type="Pfam" id="PF13411">
    <property type="entry name" value="MerR_1"/>
    <property type="match status" value="1"/>
</dbReference>
<evidence type="ECO:0000256" key="2">
    <source>
        <dbReference type="ARBA" id="ARBA00023015"/>
    </source>
</evidence>